<evidence type="ECO:0000313" key="2">
    <source>
        <dbReference type="EMBL" id="RZF23176.1"/>
    </source>
</evidence>
<name>A0ABY0IMS4_9BACT</name>
<proteinExistence type="predicted"/>
<sequence length="254" mass="29876">MRFLLLIISILSLSTFALDTKLTLELINKESSWDVGEIKDFKIMLHPISEVSDQDIKKSLLSRNFVDMIKILKIKKQFILKENPEYYIVEARGVLISEPKPNFPKIWDYRGMAVAVDYSAISFSNTPVSRQDFFVFDKSVPGQLSPLMILLISITAIVVLILIFIFFRKIKTKNAQKKHWQNIVDEFKRVSDRKGHEYIYSNRHKFYEIFSNKDAYVEYLNLTNKVQYKKDWDQSDLITLEEAHRKAKENIVVR</sequence>
<keyword evidence="1" id="KW-0472">Membrane</keyword>
<protein>
    <submittedName>
        <fullName evidence="2">Uncharacterized protein</fullName>
    </submittedName>
</protein>
<evidence type="ECO:0000313" key="3">
    <source>
        <dbReference type="Proteomes" id="UP000443582"/>
    </source>
</evidence>
<keyword evidence="1" id="KW-0812">Transmembrane</keyword>
<dbReference type="EMBL" id="QDKL01000001">
    <property type="protein sequence ID" value="RZF23176.1"/>
    <property type="molecule type" value="Genomic_DNA"/>
</dbReference>
<keyword evidence="1" id="KW-1133">Transmembrane helix</keyword>
<feature type="transmembrane region" description="Helical" evidence="1">
    <location>
        <begin position="147"/>
        <end position="167"/>
    </location>
</feature>
<gene>
    <name evidence="2" type="ORF">DAY19_05245</name>
</gene>
<dbReference type="Proteomes" id="UP000443582">
    <property type="component" value="Unassembled WGS sequence"/>
</dbReference>
<reference evidence="3" key="1">
    <citation type="journal article" date="2019" name="Int. J. Syst. Evol. Microbiol.">
        <title>Halobacteriovorax valvorus sp. nov., a novel prokaryotic predator isolated from coastal seawater of China.</title>
        <authorList>
            <person name="Chen M.-X."/>
        </authorList>
    </citation>
    <scope>NUCLEOTIDE SEQUENCE [LARGE SCALE GENOMIC DNA]</scope>
    <source>
        <strain evidence="3">BL9</strain>
    </source>
</reference>
<evidence type="ECO:0000256" key="1">
    <source>
        <dbReference type="SAM" id="Phobius"/>
    </source>
</evidence>
<organism evidence="2 3">
    <name type="scientific">Halobacteriovorax vibrionivorans</name>
    <dbReference type="NCBI Taxonomy" id="2152716"/>
    <lineage>
        <taxon>Bacteria</taxon>
        <taxon>Pseudomonadati</taxon>
        <taxon>Bdellovibrionota</taxon>
        <taxon>Bacteriovoracia</taxon>
        <taxon>Bacteriovoracales</taxon>
        <taxon>Halobacteriovoraceae</taxon>
        <taxon>Halobacteriovorax</taxon>
    </lineage>
</organism>
<dbReference type="RefSeq" id="WP_114706124.1">
    <property type="nucleotide sequence ID" value="NZ_QDKL01000001.1"/>
</dbReference>
<comment type="caution">
    <text evidence="2">The sequence shown here is derived from an EMBL/GenBank/DDBJ whole genome shotgun (WGS) entry which is preliminary data.</text>
</comment>
<keyword evidence="3" id="KW-1185">Reference proteome</keyword>
<accession>A0ABY0IMS4</accession>